<protein>
    <submittedName>
        <fullName evidence="1">Uncharacterized protein</fullName>
    </submittedName>
</protein>
<organism evidence="1 2">
    <name type="scientific">Tannerella sp. oral taxon BU063 isolate Cell 8/11</name>
    <dbReference type="NCBI Taxonomy" id="1411915"/>
    <lineage>
        <taxon>Bacteria</taxon>
        <taxon>Pseudomonadati</taxon>
        <taxon>Bacteroidota</taxon>
        <taxon>Bacteroidia</taxon>
        <taxon>Bacteroidales</taxon>
        <taxon>Tannerellaceae</taxon>
        <taxon>Tannerella</taxon>
    </lineage>
</organism>
<dbReference type="AlphaFoldDB" id="W2CY94"/>
<dbReference type="EMBL" id="AYYF01001567">
    <property type="protein sequence ID" value="ETK11387.1"/>
    <property type="molecule type" value="Genomic_DNA"/>
</dbReference>
<evidence type="ECO:0000313" key="1">
    <source>
        <dbReference type="EMBL" id="ETK11387.1"/>
    </source>
</evidence>
<reference evidence="1 2" key="1">
    <citation type="submission" date="2013-11" db="EMBL/GenBank/DDBJ databases">
        <title>Single cell genomics of uncultured Tannerella BU063 (oral taxon 286).</title>
        <authorList>
            <person name="Beall C.J."/>
            <person name="Campbell A.G."/>
            <person name="Griffen A.L."/>
            <person name="Podar M."/>
            <person name="Leys E.J."/>
        </authorList>
    </citation>
    <scope>NUCLEOTIDE SEQUENCE [LARGE SCALE GENOMIC DNA]</scope>
    <source>
        <strain evidence="1">Cell 8/11</strain>
    </source>
</reference>
<sequence>MILGAYSFMIIFEVTGEAGSPEGQPSLAYWAIFSGHEV</sequence>
<comment type="caution">
    <text evidence="1">The sequence shown here is derived from an EMBL/GenBank/DDBJ whole genome shotgun (WGS) entry which is preliminary data.</text>
</comment>
<dbReference type="Proteomes" id="UP000034980">
    <property type="component" value="Unassembled WGS sequence"/>
</dbReference>
<proteinExistence type="predicted"/>
<accession>W2CY94</accession>
<gene>
    <name evidence="1" type="ORF">T235_15760</name>
</gene>
<evidence type="ECO:0000313" key="2">
    <source>
        <dbReference type="Proteomes" id="UP000034980"/>
    </source>
</evidence>
<name>W2CY94_9BACT</name>